<dbReference type="AlphaFoldDB" id="A0A9W4W9V0"/>
<organism evidence="1 2">
    <name type="scientific">Colletotrichum noveboracense</name>
    <dbReference type="NCBI Taxonomy" id="2664923"/>
    <lineage>
        <taxon>Eukaryota</taxon>
        <taxon>Fungi</taxon>
        <taxon>Dikarya</taxon>
        <taxon>Ascomycota</taxon>
        <taxon>Pezizomycotina</taxon>
        <taxon>Sordariomycetes</taxon>
        <taxon>Hypocreomycetidae</taxon>
        <taxon>Glomerellales</taxon>
        <taxon>Glomerellaceae</taxon>
        <taxon>Colletotrichum</taxon>
        <taxon>Colletotrichum gloeosporioides species complex</taxon>
    </lineage>
</organism>
<name>A0A9W4W9V0_9PEZI</name>
<dbReference type="EMBL" id="CAMGZC010000010">
    <property type="protein sequence ID" value="CAI0641325.1"/>
    <property type="molecule type" value="Genomic_DNA"/>
</dbReference>
<keyword evidence="2" id="KW-1185">Reference proteome</keyword>
<comment type="caution">
    <text evidence="1">The sequence shown here is derived from an EMBL/GenBank/DDBJ whole genome shotgun (WGS) entry which is preliminary data.</text>
</comment>
<reference evidence="1" key="1">
    <citation type="submission" date="2022-08" db="EMBL/GenBank/DDBJ databases">
        <authorList>
            <person name="Giroux E."/>
            <person name="Giroux E."/>
        </authorList>
    </citation>
    <scope>NUCLEOTIDE SEQUENCE</scope>
    <source>
        <strain evidence="1">H1091258</strain>
    </source>
</reference>
<evidence type="ECO:0000313" key="2">
    <source>
        <dbReference type="Proteomes" id="UP001152533"/>
    </source>
</evidence>
<proteinExistence type="predicted"/>
<dbReference type="Proteomes" id="UP001152533">
    <property type="component" value="Unassembled WGS sequence"/>
</dbReference>
<sequence length="276" mass="29716">MAPRISIQDLVIPDPVKHTVLDEPEVCLKDVFRPQTPPAHDTSSTNIQHHRVRQDVEPFPGIASNIMPVNPLLSPAKLSSSREPTFDDIFSVHTLQSTGVTSASMALQKEMFRGCGIPSPAIYPVQPCPACLHNSFMSTCSWGSLCDQQHLDISVPVICKSAWLCPTYVYFCGWHPGCGSGAGDLLENCMSSGYCVDSAHPEAGLTHACLTAAPDLGYATPAEPLRPWTYGFGAQPIPQQDFVLGSGNHWGVAGEQFGPNNVQTAAFTGRITPLDD</sequence>
<evidence type="ECO:0000313" key="1">
    <source>
        <dbReference type="EMBL" id="CAI0641325.1"/>
    </source>
</evidence>
<accession>A0A9W4W9V0</accession>
<gene>
    <name evidence="1" type="ORF">CGXH109_LOCUS2991</name>
</gene>
<protein>
    <submittedName>
        <fullName evidence="1">Uncharacterized protein</fullName>
    </submittedName>
</protein>